<dbReference type="PANTHER" id="PTHR23133:SF2">
    <property type="entry name" value="IMIDAZOLEGLYCEROL-PHOSPHATE DEHYDRATASE"/>
    <property type="match status" value="1"/>
</dbReference>
<keyword evidence="5" id="KW-0963">Cytoplasm</keyword>
<reference evidence="7 8" key="1">
    <citation type="submission" date="2023-05" db="EMBL/GenBank/DDBJ databases">
        <title>Lithophilousrod everest ZFBP1038 complete genpme.</title>
        <authorList>
            <person name="Tian M."/>
        </authorList>
    </citation>
    <scope>NUCLEOTIDE SEQUENCE [LARGE SCALE GENOMIC DNA]</scope>
    <source>
        <strain evidence="7 8">ZFBP1038</strain>
    </source>
</reference>
<keyword evidence="4 5" id="KW-0456">Lyase</keyword>
<evidence type="ECO:0000256" key="3">
    <source>
        <dbReference type="ARBA" id="ARBA00023102"/>
    </source>
</evidence>
<evidence type="ECO:0000256" key="6">
    <source>
        <dbReference type="RuleBase" id="RU000599"/>
    </source>
</evidence>
<keyword evidence="8" id="KW-1185">Reference proteome</keyword>
<dbReference type="GO" id="GO:0004424">
    <property type="term" value="F:imidazoleglycerol-phosphate dehydratase activity"/>
    <property type="evidence" value="ECO:0007669"/>
    <property type="project" value="UniProtKB-EC"/>
</dbReference>
<dbReference type="Gene3D" id="3.30.230.40">
    <property type="entry name" value="Imidazole glycerol phosphate dehydratase, domain 1"/>
    <property type="match status" value="2"/>
</dbReference>
<dbReference type="Pfam" id="PF00475">
    <property type="entry name" value="IGPD"/>
    <property type="match status" value="1"/>
</dbReference>
<dbReference type="HAMAP" id="MF_00076">
    <property type="entry name" value="HisB"/>
    <property type="match status" value="1"/>
</dbReference>
<organism evidence="7 8">
    <name type="scientific">Saxibacter everestensis</name>
    <dbReference type="NCBI Taxonomy" id="2909229"/>
    <lineage>
        <taxon>Bacteria</taxon>
        <taxon>Bacillati</taxon>
        <taxon>Actinomycetota</taxon>
        <taxon>Actinomycetes</taxon>
        <taxon>Micrococcales</taxon>
        <taxon>Brevibacteriaceae</taxon>
        <taxon>Saxibacter</taxon>
    </lineage>
</organism>
<dbReference type="InterPro" id="IPR020565">
    <property type="entry name" value="ImidazoleglycerP_deHydtase_CS"/>
</dbReference>
<protein>
    <recommendedName>
        <fullName evidence="5 6">Imidazoleglycerol-phosphate dehydratase</fullName>
        <shortName evidence="5">IGPD</shortName>
        <ecNumber evidence="5 6">4.2.1.19</ecNumber>
    </recommendedName>
</protein>
<evidence type="ECO:0000256" key="4">
    <source>
        <dbReference type="ARBA" id="ARBA00023239"/>
    </source>
</evidence>
<dbReference type="InterPro" id="IPR000807">
    <property type="entry name" value="ImidazoleglycerolP_deHydtase"/>
</dbReference>
<evidence type="ECO:0000313" key="8">
    <source>
        <dbReference type="Proteomes" id="UP001209083"/>
    </source>
</evidence>
<dbReference type="NCBIfam" id="NF002111">
    <property type="entry name" value="PRK00951.2-1"/>
    <property type="match status" value="1"/>
</dbReference>
<proteinExistence type="inferred from homology"/>
<keyword evidence="3 5" id="KW-0368">Histidine biosynthesis</keyword>
<sequence length="206" mass="21902">MSANTTVSVRRATRERVTSESTVSVSVNLDGTGVSDISTSVPFYDHMLTALSKHSLIDLTVKSHGDTDIDAHHTVEDTAIVLGDALKDALGDKAGIRRFGDATVPLDEALAQAVVDVSGRPYVVHTGEPEGQQYHLIGGHFTGSLTRHVVESLALHAGIAVHLRLLAGRDPHHIVEAQFKALARALRMAVEPDPRVTGIPSTKGAL</sequence>
<dbReference type="PANTHER" id="PTHR23133">
    <property type="entry name" value="IMIDAZOLEGLYCEROL-PHOSPHATE DEHYDRATASE HIS7"/>
    <property type="match status" value="1"/>
</dbReference>
<name>A0ABY8QVU2_9MICO</name>
<comment type="pathway">
    <text evidence="1 5 6">Amino-acid biosynthesis; L-histidine biosynthesis; L-histidine from 5-phospho-alpha-D-ribose 1-diphosphate: step 6/9.</text>
</comment>
<evidence type="ECO:0000256" key="2">
    <source>
        <dbReference type="ARBA" id="ARBA00022605"/>
    </source>
</evidence>
<evidence type="ECO:0000313" key="7">
    <source>
        <dbReference type="EMBL" id="WGW13144.1"/>
    </source>
</evidence>
<accession>A0ABY8QVU2</accession>
<gene>
    <name evidence="5 7" type="primary">hisB</name>
    <name evidence="7" type="ORF">LWF01_05070</name>
</gene>
<evidence type="ECO:0000256" key="5">
    <source>
        <dbReference type="HAMAP-Rule" id="MF_00076"/>
    </source>
</evidence>
<dbReference type="Proteomes" id="UP001209083">
    <property type="component" value="Chromosome"/>
</dbReference>
<comment type="catalytic activity">
    <reaction evidence="5 6">
        <text>D-erythro-1-(imidazol-4-yl)glycerol 3-phosphate = 3-(imidazol-4-yl)-2-oxopropyl phosphate + H2O</text>
        <dbReference type="Rhea" id="RHEA:11040"/>
        <dbReference type="ChEBI" id="CHEBI:15377"/>
        <dbReference type="ChEBI" id="CHEBI:57766"/>
        <dbReference type="ChEBI" id="CHEBI:58278"/>
        <dbReference type="EC" id="4.2.1.19"/>
    </reaction>
</comment>
<dbReference type="SUPFAM" id="SSF54211">
    <property type="entry name" value="Ribosomal protein S5 domain 2-like"/>
    <property type="match status" value="2"/>
</dbReference>
<comment type="subcellular location">
    <subcellularLocation>
        <location evidence="5 6">Cytoplasm</location>
    </subcellularLocation>
</comment>
<dbReference type="EC" id="4.2.1.19" evidence="5 6"/>
<dbReference type="CDD" id="cd07914">
    <property type="entry name" value="IGPD"/>
    <property type="match status" value="1"/>
</dbReference>
<dbReference type="PROSITE" id="PS00954">
    <property type="entry name" value="IGP_DEHYDRATASE_1"/>
    <property type="match status" value="1"/>
</dbReference>
<dbReference type="NCBIfam" id="NF002110">
    <property type="entry name" value="PRK00951.1-6"/>
    <property type="match status" value="1"/>
</dbReference>
<dbReference type="RefSeq" id="WP_349639956.1">
    <property type="nucleotide sequence ID" value="NZ_CP090958.1"/>
</dbReference>
<dbReference type="PROSITE" id="PS00955">
    <property type="entry name" value="IGP_DEHYDRATASE_2"/>
    <property type="match status" value="1"/>
</dbReference>
<dbReference type="EMBL" id="CP090958">
    <property type="protein sequence ID" value="WGW13144.1"/>
    <property type="molecule type" value="Genomic_DNA"/>
</dbReference>
<dbReference type="NCBIfam" id="NF002114">
    <property type="entry name" value="PRK00951.2-4"/>
    <property type="match status" value="1"/>
</dbReference>
<dbReference type="InterPro" id="IPR038494">
    <property type="entry name" value="IGPD_sf"/>
</dbReference>
<comment type="similarity">
    <text evidence="5 6">Belongs to the imidazoleglycerol-phosphate dehydratase family.</text>
</comment>
<dbReference type="InterPro" id="IPR020568">
    <property type="entry name" value="Ribosomal_Su5_D2-typ_SF"/>
</dbReference>
<evidence type="ECO:0000256" key="1">
    <source>
        <dbReference type="ARBA" id="ARBA00005047"/>
    </source>
</evidence>
<keyword evidence="2 5" id="KW-0028">Amino-acid biosynthesis</keyword>